<feature type="non-terminal residue" evidence="1">
    <location>
        <position position="1"/>
    </location>
</feature>
<keyword evidence="2" id="KW-1185">Reference proteome</keyword>
<name>A0AAF1A2Q2_SOLVR</name>
<evidence type="ECO:0000313" key="2">
    <source>
        <dbReference type="Proteomes" id="UP001234989"/>
    </source>
</evidence>
<proteinExistence type="predicted"/>
<sequence>TSLIPTAQLPNDITHSYRLGIVQTRQRWKDNSNSFPNLT</sequence>
<gene>
    <name evidence="1" type="ORF">MTR67_051725</name>
</gene>
<organism evidence="1 2">
    <name type="scientific">Solanum verrucosum</name>
    <dbReference type="NCBI Taxonomy" id="315347"/>
    <lineage>
        <taxon>Eukaryota</taxon>
        <taxon>Viridiplantae</taxon>
        <taxon>Streptophyta</taxon>
        <taxon>Embryophyta</taxon>
        <taxon>Tracheophyta</taxon>
        <taxon>Spermatophyta</taxon>
        <taxon>Magnoliopsida</taxon>
        <taxon>eudicotyledons</taxon>
        <taxon>Gunneridae</taxon>
        <taxon>Pentapetalae</taxon>
        <taxon>asterids</taxon>
        <taxon>lamiids</taxon>
        <taxon>Solanales</taxon>
        <taxon>Solanaceae</taxon>
        <taxon>Solanoideae</taxon>
        <taxon>Solaneae</taxon>
        <taxon>Solanum</taxon>
    </lineage>
</organism>
<dbReference type="AlphaFoldDB" id="A0AAF1A2Q2"/>
<protein>
    <submittedName>
        <fullName evidence="1">Uncharacterized protein</fullName>
    </submittedName>
</protein>
<dbReference type="Proteomes" id="UP001234989">
    <property type="component" value="Chromosome 12"/>
</dbReference>
<reference evidence="1" key="1">
    <citation type="submission" date="2023-08" db="EMBL/GenBank/DDBJ databases">
        <title>A de novo genome assembly of Solanum verrucosum Schlechtendal, a Mexican diploid species geographically isolated from the other diploid A-genome species in potato relatives.</title>
        <authorList>
            <person name="Hosaka K."/>
        </authorList>
    </citation>
    <scope>NUCLEOTIDE SEQUENCE</scope>
    <source>
        <tissue evidence="1">Young leaves</tissue>
    </source>
</reference>
<accession>A0AAF1A2Q2</accession>
<dbReference type="EMBL" id="CP133623">
    <property type="protein sequence ID" value="WMV58340.1"/>
    <property type="molecule type" value="Genomic_DNA"/>
</dbReference>
<evidence type="ECO:0000313" key="1">
    <source>
        <dbReference type="EMBL" id="WMV58340.1"/>
    </source>
</evidence>